<dbReference type="Proteomes" id="UP000198736">
    <property type="component" value="Unassembled WGS sequence"/>
</dbReference>
<dbReference type="InterPro" id="IPR011250">
    <property type="entry name" value="OMP/PagP_B-barrel"/>
</dbReference>
<dbReference type="STRING" id="1742973.COMA2_20212"/>
<dbReference type="Pfam" id="PF13505">
    <property type="entry name" value="OMP_b-brl"/>
    <property type="match status" value="1"/>
</dbReference>
<reference evidence="5" key="1">
    <citation type="submission" date="2015-10" db="EMBL/GenBank/DDBJ databases">
        <authorList>
            <person name="Luecker S."/>
            <person name="Luecker S."/>
        </authorList>
    </citation>
    <scope>NUCLEOTIDE SEQUENCE [LARGE SCALE GENOMIC DNA]</scope>
</reference>
<dbReference type="AlphaFoldDB" id="A0A0S4LFH0"/>
<keyword evidence="5" id="KW-1185">Reference proteome</keyword>
<protein>
    <recommendedName>
        <fullName evidence="3">Outer membrane protein beta-barrel domain-containing protein</fullName>
    </recommendedName>
</protein>
<feature type="signal peptide" evidence="2">
    <location>
        <begin position="1"/>
        <end position="24"/>
    </location>
</feature>
<evidence type="ECO:0000256" key="1">
    <source>
        <dbReference type="ARBA" id="ARBA00022729"/>
    </source>
</evidence>
<dbReference type="RefSeq" id="WP_090896774.1">
    <property type="nucleotide sequence ID" value="NZ_CZPZ01000012.1"/>
</dbReference>
<evidence type="ECO:0000259" key="3">
    <source>
        <dbReference type="Pfam" id="PF13505"/>
    </source>
</evidence>
<sequence>MHRISHHLAVVALVFSLMTGTAEAANLIWVHGPMEDEGKMPGLAIGAAKTTDLSWVHEGMAEEGKITAGFRVGPSFTTQSSGLSTVGPLLNFQGMYGLNRWFRVGMMLEWQNHGVDPGTGSVNTVTLLPVNLEYRPGHFGNLIPYLTTGIGVNINTKNVSDTFAWRLGGGLDYAATNWFPNAPSGMMFNVEAVWKRNHPSGGDASTMGLLFGVRHTF</sequence>
<evidence type="ECO:0000256" key="2">
    <source>
        <dbReference type="SAM" id="SignalP"/>
    </source>
</evidence>
<name>A0A0S4LFH0_9BACT</name>
<evidence type="ECO:0000313" key="4">
    <source>
        <dbReference type="EMBL" id="CUS35328.1"/>
    </source>
</evidence>
<gene>
    <name evidence="4" type="ORF">COMA2_20212</name>
</gene>
<feature type="domain" description="Outer membrane protein beta-barrel" evidence="3">
    <location>
        <begin position="68"/>
        <end position="198"/>
    </location>
</feature>
<dbReference type="Gene3D" id="2.40.160.20">
    <property type="match status" value="1"/>
</dbReference>
<accession>A0A0S4LFH0</accession>
<dbReference type="InterPro" id="IPR027385">
    <property type="entry name" value="Beta-barrel_OMP"/>
</dbReference>
<dbReference type="EMBL" id="CZPZ01000012">
    <property type="protein sequence ID" value="CUS35328.1"/>
    <property type="molecule type" value="Genomic_DNA"/>
</dbReference>
<evidence type="ECO:0000313" key="5">
    <source>
        <dbReference type="Proteomes" id="UP000198736"/>
    </source>
</evidence>
<dbReference type="SUPFAM" id="SSF56925">
    <property type="entry name" value="OMPA-like"/>
    <property type="match status" value="1"/>
</dbReference>
<feature type="chain" id="PRO_5006623976" description="Outer membrane protein beta-barrel domain-containing protein" evidence="2">
    <location>
        <begin position="25"/>
        <end position="217"/>
    </location>
</feature>
<organism evidence="4 5">
    <name type="scientific">Candidatus Nitrospira nitrificans</name>
    <dbReference type="NCBI Taxonomy" id="1742973"/>
    <lineage>
        <taxon>Bacteria</taxon>
        <taxon>Pseudomonadati</taxon>
        <taxon>Nitrospirota</taxon>
        <taxon>Nitrospiria</taxon>
        <taxon>Nitrospirales</taxon>
        <taxon>Nitrospiraceae</taxon>
        <taxon>Nitrospira</taxon>
    </lineage>
</organism>
<keyword evidence="1 2" id="KW-0732">Signal</keyword>
<proteinExistence type="predicted"/>